<dbReference type="Pfam" id="PF03929">
    <property type="entry name" value="PepSY_TM"/>
    <property type="match status" value="1"/>
</dbReference>
<feature type="compositionally biased region" description="Low complexity" evidence="1">
    <location>
        <begin position="395"/>
        <end position="407"/>
    </location>
</feature>
<proteinExistence type="predicted"/>
<keyword evidence="2" id="KW-0472">Membrane</keyword>
<feature type="region of interest" description="Disordered" evidence="1">
    <location>
        <begin position="395"/>
        <end position="435"/>
    </location>
</feature>
<evidence type="ECO:0000256" key="2">
    <source>
        <dbReference type="SAM" id="Phobius"/>
    </source>
</evidence>
<accession>A0A401J6B1</accession>
<reference evidence="3 4" key="1">
    <citation type="submission" date="2014-12" db="EMBL/GenBank/DDBJ databases">
        <title>Whole genome sequencing of Sphingobium xenophagum OW59.</title>
        <authorList>
            <person name="Ohta Y."/>
            <person name="Nishi S."/>
            <person name="Hatada Y."/>
        </authorList>
    </citation>
    <scope>NUCLEOTIDE SEQUENCE [LARGE SCALE GENOMIC DNA]</scope>
    <source>
        <strain evidence="3 4">OW59</strain>
    </source>
</reference>
<evidence type="ECO:0000313" key="3">
    <source>
        <dbReference type="EMBL" id="GBH32128.1"/>
    </source>
</evidence>
<dbReference type="AlphaFoldDB" id="A0A401J6B1"/>
<protein>
    <recommendedName>
        <fullName evidence="5">PepSY domain-containing protein</fullName>
    </recommendedName>
</protein>
<dbReference type="Proteomes" id="UP000290975">
    <property type="component" value="Unassembled WGS sequence"/>
</dbReference>
<feature type="transmembrane region" description="Helical" evidence="2">
    <location>
        <begin position="343"/>
        <end position="363"/>
    </location>
</feature>
<keyword evidence="4" id="KW-1185">Reference proteome</keyword>
<feature type="transmembrane region" description="Helical" evidence="2">
    <location>
        <begin position="12"/>
        <end position="36"/>
    </location>
</feature>
<organism evidence="3 4">
    <name type="scientific">Sphingobium xenophagum</name>
    <dbReference type="NCBI Taxonomy" id="121428"/>
    <lineage>
        <taxon>Bacteria</taxon>
        <taxon>Pseudomonadati</taxon>
        <taxon>Pseudomonadota</taxon>
        <taxon>Alphaproteobacteria</taxon>
        <taxon>Sphingomonadales</taxon>
        <taxon>Sphingomonadaceae</taxon>
        <taxon>Sphingobium</taxon>
    </lineage>
</organism>
<sequence length="435" mass="47850">MLRSRALARHIHLWLGLSVGLLFVLLGLTGSALVFYQEIDAALHPAIQVNMKAPAPGWDSPVWDRALATLHRQWPDASGQWRFEATGETGPLAARYYPSVAPNSHMAKHMMVWLSPDGAHVLRHDGWGDYAMSWIYELHMNLLSGEKGHQIIGWSGLVILVLLGAGVIAWWPRGSWRKALAFKPRAAPVRRLYDIHKLAGLWSLVLLILFAITGFMLALPKESNWLLERTIAPVDDTPSPKTVPRAGPTITISKALAAGHRALPNARLAWIEMPSSRTGMFRLRVQVPGDPSRRFPHSYIYIDPYSGAVHTILDARKASGSTTINNWLHPLHDASVGGLPTRLLAFIAGLVPAVLFITGLLRWRTRRAAPKSRPQITSDLTAKEHSSCVFVTPLSSPCLSSPSRPSPTNIERVLSPSTTPGHDKPRRDRASAAGS</sequence>
<dbReference type="PANTHER" id="PTHR34219">
    <property type="entry name" value="IRON-REGULATED INNER MEMBRANE PROTEIN-RELATED"/>
    <property type="match status" value="1"/>
</dbReference>
<feature type="compositionally biased region" description="Basic and acidic residues" evidence="1">
    <location>
        <begin position="421"/>
        <end position="435"/>
    </location>
</feature>
<keyword evidence="2" id="KW-1133">Transmembrane helix</keyword>
<gene>
    <name evidence="3" type="ORF">MBESOW_P3389</name>
</gene>
<name>A0A401J6B1_SPHXE</name>
<evidence type="ECO:0000313" key="4">
    <source>
        <dbReference type="Proteomes" id="UP000290975"/>
    </source>
</evidence>
<feature type="transmembrane region" description="Helical" evidence="2">
    <location>
        <begin position="151"/>
        <end position="171"/>
    </location>
</feature>
<evidence type="ECO:0000256" key="1">
    <source>
        <dbReference type="SAM" id="MobiDB-lite"/>
    </source>
</evidence>
<evidence type="ECO:0008006" key="5">
    <source>
        <dbReference type="Google" id="ProtNLM"/>
    </source>
</evidence>
<dbReference type="EMBL" id="BBQY01000023">
    <property type="protein sequence ID" value="GBH32128.1"/>
    <property type="molecule type" value="Genomic_DNA"/>
</dbReference>
<comment type="caution">
    <text evidence="3">The sequence shown here is derived from an EMBL/GenBank/DDBJ whole genome shotgun (WGS) entry which is preliminary data.</text>
</comment>
<dbReference type="InterPro" id="IPR005625">
    <property type="entry name" value="PepSY-ass_TM"/>
</dbReference>
<feature type="transmembrane region" description="Helical" evidence="2">
    <location>
        <begin position="198"/>
        <end position="219"/>
    </location>
</feature>
<keyword evidence="2" id="KW-0812">Transmembrane</keyword>
<dbReference type="PANTHER" id="PTHR34219:SF3">
    <property type="entry name" value="BLL7967 PROTEIN"/>
    <property type="match status" value="1"/>
</dbReference>